<dbReference type="EMBL" id="OV170221">
    <property type="protein sequence ID" value="CAH0714704.1"/>
    <property type="molecule type" value="Genomic_DNA"/>
</dbReference>
<reference evidence="2" key="1">
    <citation type="submission" date="2021-12" db="EMBL/GenBank/DDBJ databases">
        <authorList>
            <person name="Martin H S."/>
        </authorList>
    </citation>
    <scope>NUCLEOTIDE SEQUENCE</scope>
</reference>
<organism evidence="2 3">
    <name type="scientific">Brenthis ino</name>
    <name type="common">lesser marbled fritillary</name>
    <dbReference type="NCBI Taxonomy" id="405034"/>
    <lineage>
        <taxon>Eukaryota</taxon>
        <taxon>Metazoa</taxon>
        <taxon>Ecdysozoa</taxon>
        <taxon>Arthropoda</taxon>
        <taxon>Hexapoda</taxon>
        <taxon>Insecta</taxon>
        <taxon>Pterygota</taxon>
        <taxon>Neoptera</taxon>
        <taxon>Endopterygota</taxon>
        <taxon>Lepidoptera</taxon>
        <taxon>Glossata</taxon>
        <taxon>Ditrysia</taxon>
        <taxon>Papilionoidea</taxon>
        <taxon>Nymphalidae</taxon>
        <taxon>Heliconiinae</taxon>
        <taxon>Argynnini</taxon>
        <taxon>Brenthis</taxon>
    </lineage>
</organism>
<dbReference type="AlphaFoldDB" id="A0A8J9Y256"/>
<gene>
    <name evidence="2" type="ORF">BINO364_LOCUS1724</name>
</gene>
<evidence type="ECO:0000256" key="1">
    <source>
        <dbReference type="SAM" id="Phobius"/>
    </source>
</evidence>
<dbReference type="InterPro" id="IPR037764">
    <property type="entry name" value="CEBPZOS"/>
</dbReference>
<keyword evidence="3" id="KW-1185">Reference proteome</keyword>
<dbReference type="PANTHER" id="PTHR38001">
    <property type="entry name" value="PROTEIN CEBPZOS"/>
    <property type="match status" value="1"/>
</dbReference>
<protein>
    <submittedName>
        <fullName evidence="2">Uncharacterized protein</fullName>
    </submittedName>
</protein>
<feature type="non-terminal residue" evidence="2">
    <location>
        <position position="86"/>
    </location>
</feature>
<evidence type="ECO:0000313" key="2">
    <source>
        <dbReference type="EMBL" id="CAH0714704.1"/>
    </source>
</evidence>
<dbReference type="OrthoDB" id="5804148at2759"/>
<dbReference type="PANTHER" id="PTHR38001:SF1">
    <property type="entry name" value="PROTEIN CEBPZOS"/>
    <property type="match status" value="1"/>
</dbReference>
<keyword evidence="1" id="KW-0812">Transmembrane</keyword>
<keyword evidence="1" id="KW-1133">Transmembrane helix</keyword>
<evidence type="ECO:0000313" key="3">
    <source>
        <dbReference type="Proteomes" id="UP000838878"/>
    </source>
</evidence>
<dbReference type="Proteomes" id="UP000838878">
    <property type="component" value="Chromosome 1"/>
</dbReference>
<name>A0A8J9Y256_9NEOP</name>
<keyword evidence="1" id="KW-0472">Membrane</keyword>
<feature type="transmembrane region" description="Helical" evidence="1">
    <location>
        <begin position="21"/>
        <end position="39"/>
    </location>
</feature>
<sequence>MLEKKPKSGFKRILGVTAKTIFVIEALGIAASYGLWFKLNTERDFRLYMYKNYNWILEGYYKVGETLAEQKTRELDNQVWTNEGKI</sequence>
<accession>A0A8J9Y256</accession>
<proteinExistence type="predicted"/>